<dbReference type="GO" id="GO:0046914">
    <property type="term" value="F:transition metal ion binding"/>
    <property type="evidence" value="ECO:0007669"/>
    <property type="project" value="InterPro"/>
</dbReference>
<evidence type="ECO:0000313" key="3">
    <source>
        <dbReference type="EMBL" id="CAB3825647.1"/>
    </source>
</evidence>
<keyword evidence="1" id="KW-0408">Iron</keyword>
<dbReference type="InterPro" id="IPR007167">
    <property type="entry name" value="Fe-transptr_FeoA-like"/>
</dbReference>
<evidence type="ECO:0000256" key="1">
    <source>
        <dbReference type="ARBA" id="ARBA00023004"/>
    </source>
</evidence>
<evidence type="ECO:0000259" key="2">
    <source>
        <dbReference type="SMART" id="SM00899"/>
    </source>
</evidence>
<dbReference type="AlphaFoldDB" id="A0A6S7CZI3"/>
<dbReference type="SUPFAM" id="SSF50037">
    <property type="entry name" value="C-terminal domain of transcriptional repressors"/>
    <property type="match status" value="1"/>
</dbReference>
<dbReference type="SMART" id="SM00899">
    <property type="entry name" value="FeoA"/>
    <property type="match status" value="1"/>
</dbReference>
<dbReference type="RefSeq" id="WP_175139918.1">
    <property type="nucleotide sequence ID" value="NZ_CADIKZ010000001.1"/>
</dbReference>
<protein>
    <recommendedName>
        <fullName evidence="2">Ferrous iron transporter FeoA-like domain-containing protein</fullName>
    </recommendedName>
</protein>
<dbReference type="Proteomes" id="UP000494203">
    <property type="component" value="Unassembled WGS sequence"/>
</dbReference>
<gene>
    <name evidence="3" type="ORF">LMG26788_00501</name>
</gene>
<name>A0A6S7CZI3_9BURK</name>
<feature type="domain" description="Ferrous iron transporter FeoA-like" evidence="2">
    <location>
        <begin position="6"/>
        <end position="82"/>
    </location>
</feature>
<evidence type="ECO:0000313" key="4">
    <source>
        <dbReference type="Proteomes" id="UP000494203"/>
    </source>
</evidence>
<dbReference type="EMBL" id="CADIKZ010000001">
    <property type="protein sequence ID" value="CAB3825647.1"/>
    <property type="molecule type" value="Genomic_DNA"/>
</dbReference>
<keyword evidence="4" id="KW-1185">Reference proteome</keyword>
<accession>A0A6S7CZI3</accession>
<proteinExistence type="predicted"/>
<dbReference type="PANTHER" id="PTHR42954">
    <property type="entry name" value="FE(2+) TRANSPORT PROTEIN A"/>
    <property type="match status" value="1"/>
</dbReference>
<organism evidence="3 4">
    <name type="scientific">Achromobacter pulmonis</name>
    <dbReference type="NCBI Taxonomy" id="1389932"/>
    <lineage>
        <taxon>Bacteria</taxon>
        <taxon>Pseudomonadati</taxon>
        <taxon>Pseudomonadota</taxon>
        <taxon>Betaproteobacteria</taxon>
        <taxon>Burkholderiales</taxon>
        <taxon>Alcaligenaceae</taxon>
        <taxon>Achromobacter</taxon>
    </lineage>
</organism>
<dbReference type="Pfam" id="PF04023">
    <property type="entry name" value="FeoA"/>
    <property type="match status" value="1"/>
</dbReference>
<dbReference type="PANTHER" id="PTHR42954:SF2">
    <property type="entry name" value="FE(2+) TRANSPORT PROTEIN A"/>
    <property type="match status" value="1"/>
</dbReference>
<dbReference type="Gene3D" id="2.30.30.90">
    <property type="match status" value="1"/>
</dbReference>
<dbReference type="InterPro" id="IPR038157">
    <property type="entry name" value="FeoA_core_dom"/>
</dbReference>
<dbReference type="InterPro" id="IPR008988">
    <property type="entry name" value="Transcriptional_repressor_C"/>
</dbReference>
<sequence length="87" mass="9542">MIQPLLRLCDLALQERAFIDHIAPARADDPIADRLRELGFVKGEPLRLTASGPLGGSPLLVAIGTTRFALRRDEAARVMVTREVAHD</sequence>
<dbReference type="InterPro" id="IPR052713">
    <property type="entry name" value="FeoA"/>
</dbReference>
<reference evidence="3 4" key="1">
    <citation type="submission" date="2020-04" db="EMBL/GenBank/DDBJ databases">
        <authorList>
            <person name="De Canck E."/>
        </authorList>
    </citation>
    <scope>NUCLEOTIDE SEQUENCE [LARGE SCALE GENOMIC DNA]</scope>
    <source>
        <strain evidence="3 4">LMG 26788</strain>
    </source>
</reference>